<evidence type="ECO:0000313" key="8">
    <source>
        <dbReference type="Proteomes" id="UP000886611"/>
    </source>
</evidence>
<reference evidence="7 8" key="1">
    <citation type="journal article" date="2021" name="Cell">
        <title>Tracing the genetic footprints of vertebrate landing in non-teleost ray-finned fishes.</title>
        <authorList>
            <person name="Bi X."/>
            <person name="Wang K."/>
            <person name="Yang L."/>
            <person name="Pan H."/>
            <person name="Jiang H."/>
            <person name="Wei Q."/>
            <person name="Fang M."/>
            <person name="Yu H."/>
            <person name="Zhu C."/>
            <person name="Cai Y."/>
            <person name="He Y."/>
            <person name="Gan X."/>
            <person name="Zeng H."/>
            <person name="Yu D."/>
            <person name="Zhu Y."/>
            <person name="Jiang H."/>
            <person name="Qiu Q."/>
            <person name="Yang H."/>
            <person name="Zhang Y.E."/>
            <person name="Wang W."/>
            <person name="Zhu M."/>
            <person name="He S."/>
            <person name="Zhang G."/>
        </authorList>
    </citation>
    <scope>NUCLEOTIDE SEQUENCE [LARGE SCALE GENOMIC DNA]</scope>
    <source>
        <strain evidence="7">Bchr_013</strain>
    </source>
</reference>
<dbReference type="GO" id="GO:0008270">
    <property type="term" value="F:zinc ion binding"/>
    <property type="evidence" value="ECO:0007669"/>
    <property type="project" value="UniProtKB-KW"/>
</dbReference>
<dbReference type="Proteomes" id="UP000886611">
    <property type="component" value="Unassembled WGS sequence"/>
</dbReference>
<feature type="compositionally biased region" description="Basic and acidic residues" evidence="5">
    <location>
        <begin position="119"/>
        <end position="138"/>
    </location>
</feature>
<feature type="compositionally biased region" description="Low complexity" evidence="5">
    <location>
        <begin position="200"/>
        <end position="211"/>
    </location>
</feature>
<dbReference type="PROSITE" id="PS50157">
    <property type="entry name" value="ZINC_FINGER_C2H2_2"/>
    <property type="match status" value="1"/>
</dbReference>
<keyword evidence="2 4" id="KW-0863">Zinc-finger</keyword>
<dbReference type="OrthoDB" id="8016097at2759"/>
<evidence type="ECO:0000256" key="1">
    <source>
        <dbReference type="ARBA" id="ARBA00022723"/>
    </source>
</evidence>
<dbReference type="GO" id="GO:0031134">
    <property type="term" value="P:sister chromatid biorientation"/>
    <property type="evidence" value="ECO:0007669"/>
    <property type="project" value="TreeGrafter"/>
</dbReference>
<evidence type="ECO:0000259" key="6">
    <source>
        <dbReference type="PROSITE" id="PS50157"/>
    </source>
</evidence>
<dbReference type="InterPro" id="IPR039330">
    <property type="entry name" value="CAMP"/>
</dbReference>
<feature type="non-terminal residue" evidence="7">
    <location>
        <position position="1"/>
    </location>
</feature>
<dbReference type="GO" id="GO:0051315">
    <property type="term" value="P:attachment of mitotic spindle microtubules to kinetochore"/>
    <property type="evidence" value="ECO:0007669"/>
    <property type="project" value="InterPro"/>
</dbReference>
<evidence type="ECO:0000256" key="2">
    <source>
        <dbReference type="ARBA" id="ARBA00022771"/>
    </source>
</evidence>
<protein>
    <submittedName>
        <fullName evidence="7">CHAP1 protein</fullName>
    </submittedName>
</protein>
<evidence type="ECO:0000256" key="3">
    <source>
        <dbReference type="ARBA" id="ARBA00022833"/>
    </source>
</evidence>
<dbReference type="EMBL" id="JAATIS010008602">
    <property type="protein sequence ID" value="KAG2456762.1"/>
    <property type="molecule type" value="Genomic_DNA"/>
</dbReference>
<evidence type="ECO:0000313" key="7">
    <source>
        <dbReference type="EMBL" id="KAG2456762.1"/>
    </source>
</evidence>
<name>A0A8X8BJK5_POLSE</name>
<feature type="domain" description="C2H2-type" evidence="6">
    <location>
        <begin position="272"/>
        <end position="294"/>
    </location>
</feature>
<dbReference type="SMART" id="SM00355">
    <property type="entry name" value="ZnF_C2H2"/>
    <property type="match status" value="5"/>
</dbReference>
<keyword evidence="8" id="KW-1185">Reference proteome</keyword>
<gene>
    <name evidence="7" type="primary">Champ1</name>
    <name evidence="7" type="ORF">GTO96_0013299</name>
</gene>
<dbReference type="GO" id="GO:0005819">
    <property type="term" value="C:spindle"/>
    <property type="evidence" value="ECO:0007669"/>
    <property type="project" value="TreeGrafter"/>
</dbReference>
<feature type="region of interest" description="Disordered" evidence="5">
    <location>
        <begin position="91"/>
        <end position="227"/>
    </location>
</feature>
<accession>A0A8X8BJK5</accession>
<evidence type="ECO:0000256" key="4">
    <source>
        <dbReference type="PROSITE-ProRule" id="PRU00042"/>
    </source>
</evidence>
<dbReference type="PANTHER" id="PTHR37354">
    <property type="entry name" value="CHROMOSOME ALIGNMENT-MAINTAINING PHOSPHOPROTEIN 1"/>
    <property type="match status" value="1"/>
</dbReference>
<comment type="caution">
    <text evidence="7">The sequence shown here is derived from an EMBL/GenBank/DDBJ whole genome shotgun (WGS) entry which is preliminary data.</text>
</comment>
<feature type="compositionally biased region" description="Acidic residues" evidence="5">
    <location>
        <begin position="186"/>
        <end position="199"/>
    </location>
</feature>
<dbReference type="GO" id="GO:0034501">
    <property type="term" value="P:protein localization to kinetochore"/>
    <property type="evidence" value="ECO:0007669"/>
    <property type="project" value="TreeGrafter"/>
</dbReference>
<sequence>METNKQVLNITGHLQCAYCSYQCISNENFQIHIGTYHPVNCEHVDIGRLGKVIFYQRSPKLFHCQMCFFTGKTYTSVYDHVIIRHSFSGSANNSMSKNKGKENEVPKVTPSGNQLPLVKPEDDKLKVTSDPKEEKNDMESEFFCSTPAKFTPLNSTNDSELEISDLGSPDASKSENNLKRKRSDSNEEDNSQTEKEGDDSSAMLDDSSASLKMQTEPDEAKETAQDEEEEFLSKYIRRNVGRYYCKICNWRGKMKGFVLYHVSRKHNIPKPYACKECDKSFFLESLLNNHVNLHHKQGLYKCPYCNFESNFLRGIRKHLKHCNSQHGEVVEHETWESDEQMEDLN</sequence>
<dbReference type="GO" id="GO:0005654">
    <property type="term" value="C:nucleoplasm"/>
    <property type="evidence" value="ECO:0007669"/>
    <property type="project" value="TreeGrafter"/>
</dbReference>
<dbReference type="AlphaFoldDB" id="A0A8X8BJK5"/>
<dbReference type="InterPro" id="IPR013087">
    <property type="entry name" value="Znf_C2H2_type"/>
</dbReference>
<dbReference type="FunFam" id="3.30.160.60:FF:000065">
    <property type="entry name" value="B-cell CLL/lymphoma 6, member B"/>
    <property type="match status" value="1"/>
</dbReference>
<dbReference type="Gene3D" id="3.30.160.60">
    <property type="entry name" value="Classic Zinc Finger"/>
    <property type="match status" value="1"/>
</dbReference>
<dbReference type="SUPFAM" id="SSF57667">
    <property type="entry name" value="beta-beta-alpha zinc fingers"/>
    <property type="match status" value="1"/>
</dbReference>
<keyword evidence="3" id="KW-0862">Zinc</keyword>
<feature type="non-terminal residue" evidence="7">
    <location>
        <position position="345"/>
    </location>
</feature>
<proteinExistence type="predicted"/>
<dbReference type="GO" id="GO:0035372">
    <property type="term" value="P:protein localization to microtubule"/>
    <property type="evidence" value="ECO:0007669"/>
    <property type="project" value="TreeGrafter"/>
</dbReference>
<dbReference type="PANTHER" id="PTHR37354:SF1">
    <property type="entry name" value="CHROMOSOME ALIGNMENT-MAINTAINING PHOSPHOPROTEIN 1"/>
    <property type="match status" value="1"/>
</dbReference>
<organism evidence="7 8">
    <name type="scientific">Polypterus senegalus</name>
    <name type="common">Senegal bichir</name>
    <dbReference type="NCBI Taxonomy" id="55291"/>
    <lineage>
        <taxon>Eukaryota</taxon>
        <taxon>Metazoa</taxon>
        <taxon>Chordata</taxon>
        <taxon>Craniata</taxon>
        <taxon>Vertebrata</taxon>
        <taxon>Euteleostomi</taxon>
        <taxon>Actinopterygii</taxon>
        <taxon>Polypteriformes</taxon>
        <taxon>Polypteridae</taxon>
        <taxon>Polypterus</taxon>
    </lineage>
</organism>
<keyword evidence="1" id="KW-0479">Metal-binding</keyword>
<evidence type="ECO:0000256" key="5">
    <source>
        <dbReference type="SAM" id="MobiDB-lite"/>
    </source>
</evidence>
<dbReference type="InterPro" id="IPR036236">
    <property type="entry name" value="Znf_C2H2_sf"/>
</dbReference>